<feature type="region of interest" description="Disordered" evidence="1">
    <location>
        <begin position="4394"/>
        <end position="4466"/>
    </location>
</feature>
<feature type="region of interest" description="Disordered" evidence="1">
    <location>
        <begin position="2840"/>
        <end position="2905"/>
    </location>
</feature>
<dbReference type="Gene3D" id="3.40.630.30">
    <property type="match status" value="1"/>
</dbReference>
<feature type="region of interest" description="Disordered" evidence="1">
    <location>
        <begin position="837"/>
        <end position="882"/>
    </location>
</feature>
<feature type="compositionally biased region" description="Low complexity" evidence="1">
    <location>
        <begin position="649"/>
        <end position="661"/>
    </location>
</feature>
<dbReference type="SUPFAM" id="SSF55729">
    <property type="entry name" value="Acyl-CoA N-acyltransferases (Nat)"/>
    <property type="match status" value="1"/>
</dbReference>
<dbReference type="GO" id="GO:0016747">
    <property type="term" value="F:acyltransferase activity, transferring groups other than amino-acyl groups"/>
    <property type="evidence" value="ECO:0007669"/>
    <property type="project" value="InterPro"/>
</dbReference>
<dbReference type="InterPro" id="IPR016181">
    <property type="entry name" value="Acyl_CoA_acyltransferase"/>
</dbReference>
<dbReference type="Pfam" id="PF15644">
    <property type="entry name" value="Gln_amidase"/>
    <property type="match status" value="3"/>
</dbReference>
<evidence type="ECO:0000313" key="3">
    <source>
        <dbReference type="EMBL" id="UNB99424.1"/>
    </source>
</evidence>
<feature type="compositionally biased region" description="Low complexity" evidence="1">
    <location>
        <begin position="497"/>
        <end position="507"/>
    </location>
</feature>
<feature type="compositionally biased region" description="Pro residues" evidence="1">
    <location>
        <begin position="6248"/>
        <end position="6257"/>
    </location>
</feature>
<feature type="compositionally biased region" description="Polar residues" evidence="1">
    <location>
        <begin position="634"/>
        <end position="643"/>
    </location>
</feature>
<feature type="compositionally biased region" description="Basic and acidic residues" evidence="1">
    <location>
        <begin position="2841"/>
        <end position="2851"/>
    </location>
</feature>
<dbReference type="Proteomes" id="UP001162885">
    <property type="component" value="Chromosome"/>
</dbReference>
<feature type="region of interest" description="Disordered" evidence="1">
    <location>
        <begin position="1653"/>
        <end position="1672"/>
    </location>
</feature>
<feature type="domain" description="N-acetyltransferase" evidence="2">
    <location>
        <begin position="5127"/>
        <end position="5264"/>
    </location>
</feature>
<sequence>MDIEIPPGLQWVSYLAGGEWPQGSETRTRRLSEYYQNAAEELETLIPELNRVRGETLSVLFGDTADAADKQFAMLFDGDYAVDKLVDGLAAMGDGASYFGTEIEYNKLSIIVGLILAAAEISWCLANAGPTAGASLSAIPAVEMTTAALIRRLIMEALERILMQMRAMLTRTGIKTLLPHMLKEGFKETGQELAQGLLQEGIVQGIQAQEGHADYRWDRFRQTAIASAVGGGTGGASAVPVAFGLSGSRTKLGNRLAGVTTMFTAGITGNIAGSLSVGGGLDTVSILAGATSTSIGGIKGMGGGRTNGTDPENGPNNAPNDPTSPAEPSGPTPDDLADVDPDAKVDESTDTTGEQDDTRDDTEGRQSSGGARATPTSTNTTSVKGAVAQHDPSASGQGESADQRAAVDDSPTTSSPESSAPQTGEVGDRANQEPDHAAPDDSHHAEPSTQSPDHAAPTREANDQPQQPPEHAAPDNPVTDSPAAQNGHVPESHDPATSDPSTSDPTTVAETGPETTIEPAADTVISGDLSTDTTVDTTDAAQIQHPVTPAAATPPAPANAAAPIPVSNPPIAPTTPTPKPAAASGPVQSRDSTAAEETPEASGDTPVAAASSTIASPSENAGIPAARIHDSAATPEQSTAQQDGESRVAAARADGTDTATDNPNGETRSSPPAEPATDNRPPPNANCANNVADRLTNRYRRFGRIFRIRAEPTSRGVRARALFEAAGSSAEFATYADIEAKLKSDELGPGSAAIITSAWAGGPNQGGHAYLAVNDGDGIYLLDGETGERLGWPPSWGRSAVSLTAVGYLDAHGEAVSSAGNGPTGLAAADAVGYVRGHRDDGDTSNDGGRDPGDRWRDAVPPDRRAGGALGRRVPPLDADHVDQLRNPLGSMEAADARARSNATWWAKLTGDEQRALIDTYPRHIGNAEGIPADARHEANKRSLDQSRRQLQALRDDGHRLSRSQRKLLARLDRIDQALNRSDHLAQQAGVGGPRLLAFDSTAFGGDGRAVVSFGADPYRAQSVSWHIPGQGMTIDQLGYCMGDALNHLRSTMQENPELSAASIAWIGYDTPSGLSSWRAAGHSLARQGGANLYSDIRAFNAARDTWAGDDSHFSENHVFAHSYGSTAASYAGRDGRLANDIRTISLAGSPGTGPVRTASEFGLGDNVYVASSSRDPFTALGGRTPGSRGRIFGIGLGVDPAMDTFGGQRVTAEFSSDMDRRQSRGTHNSYYRFANRGTDPPVRSESLANFGRIAAGHVDRIDTEQHRTADEQPRRFFGTRQRTVEPAAGRPLRLDGEASTRGDRETRRWWNPRWANEVQSTDAAQLEPRTPEQVAQDALEQRGVAAAADLVSPADHDVPVREAVARARRNAQWWASLSRDQQQALINTYSREIGNAEGIPPMARDEANQRMLRRYLAHRDLLVSRRDNGVALSPGQERYVKLMNEIDAAMRTAECNVEKFGMRDQGPYLLALDPQAFGGVGRAIVSFGADPYTAQSVSWYVPGMSTTIDKLSLITSRAFNQLRSVQQENPDLSVASIAYIGYRAPGSWDAKVLSQRLAREGGEIFCSDISAFNAGRDVFTGDGSHFSGNHVFAHSYGSSTVSHAGSGRRLADQVRTITLIGSPGAGPMRHASQFGIGDNVFVAASSRDPVTGFGGERPGLRSRFSGRTGQGMDPAMHEFGARRITAEFPVAVDHRGAGSRMTHSLYWAYMDPGTTQVRSESLTNFGRIAAGRTDQVDTEDHRTIDRQPRRFFGGSRERTFEPAIGRHLRLSDDPNAHHPVDGRHIWNPRFRNSPETATTLTEARAAAAEPTLLGLPDNALSDVEQERARDKALATAALKAGRLNPSDLVSPADHKVPVADAVARARRNAQWWAGLSRDQQQGLINTYSREIGNAEGIPPMARNEANQRMLRRYLAHRDLLVSRRENGVALNSAEVRYVKLMHEIDNGLLAAERRLAQLGLHDQGPYLLALDPRAFGGAGRAIVSFGANPYTAQSVSWYVPGMTTNIEKMRAMALRGINQLQSTLQENPDLSAASITYIGYRAPGSWDPRVGFQRMARQGGNIFCSDLLSFNAGRDVFTGDGSHFSGNHVFAHSYGSSTVSHAGSGRRLAGHVRTITMIGSPGAGPLRTARDFGIGDNVFVAASSRDRTTGLGGDRPGARGRIFRGMGQGIDPAMDIFRARRITAEFPAVLDHMGAGSRMTHSLYWAYMDPGTTRVRSEALTNFGRIAAGRADQVDTEGHRTLDRRPRRLFPGLRERSVEPALGRPLRLADDPNTYHSVHGRNRWNPNFLRSNNCAQFVVDELNRRYPDRNFALPTEPSARGVPARSLFQAIASSARFTTYDEIPSMLEGLGIGSSAVLVSRWSGRSQGGHAYFAVKVGPEINDIIVVDSHSGETTGWPPKWGEGAVRRTAVGYLRADGSALETLTGDTGLSAADRIGHVQGSPAVDDNLSPAEQALALRVPRVQPDELRNPLGNAEEAAARARNNATWWQRLSPTQRQDVIDAYPEHIGNAEGIPAKVRDEANRNVVKQLRDRADRIQTKIDEFERPTRAERQFLAKFNRLDQALQKATTDAQQAGQDAPLLLAFDPVEFGGDGRAVLSFGHDPYTADSVSWHVPGVQTTLNSLFGFYTHSALNHLQSVQQENPGLKASSIAWIGYDTPSGLNLWRAAGHKLARVGGDTLYSDITAFNAVREAADGSAFTGNHVFGYSYGSTTTGYAGRDGRLAGHVSTISLVGSPGVGPVRHASGFGIGEHNVFVASSSQDVVTMLGGRTPGSSGRILGIGLGINPAMNSFGAVRMTAEFPSTMSHLRTGGTHHAYYLRTGTSERTESLANLGRVAAGHPERVDVEQHRTAGRWRTVEPATARRVDGQLTSRQTSETEQPSRVETRPEPPPPESSPPRADGATVAERAKAALAQRGVRAADLVNPLGKAELAEARAADNATWWAGLEEQQRQDLIATFPRQIGNAEGIWAAHRDQANRAMLDRYRARANEIQARLNRGERINEAELDYLRRINKIDSGLNDAAEAAKKAGVGGPLLLAFDPLAFGRDGRAIVSFTSDPDNPKNPDPYQAKSVSWIVPGIRSTIETLSGFYIQGALNHLLSTMQENPTQSAASMLWIGYDAPNDAHEWRAAGHKLAREGGDILYSDVRAFNAARNTWTGEGSKFTGNHIFGHSYGSTTTSYAGRDGRLKGYVSTVTLIGSPGAGPLSNASEFDIGDGNVFVASSSYDFITALGGRTPDQDGRVLGRGLGIDPVMDAFGAVRVTAEFPAAMNTWESYATHRDYFAHVDAGQTIRTESLANFGRIAAGHAERLDLESHRTDAGRSGRGLRLRTREPAAGRVLRLEGDTGAEYSGNRFSLERWNPRWLPGADCALQVAHALSVMFGRSITIDAEPTSRGVPARSLFEAINSSAQFATYEEIENALLDPDNPATVAVLASSWTGRGQGGHAYLAVNEGGKVYLVDPHSGKRSGWPPYWGEDAVKRTAVGYLRSNGKPVVELHGDTTGQLADADKIGHVQGHRDTSDFARLQAEYRAQNPTTRHVDTRYAQPVGEVVDNTGDLASARQLAEDLSGVYGPYRIELEALRFGSEVRLTGKIFNGDTEIGTIQRIFDRDGNGKLVAYHTGLVIKDTQLQGQGFSRSLSSELERLYVDSGVDRIELTTHAQGGAAWADRYTWNPDPGQLQESLDRVKMAASRLSHTVSDQAKALLGEIVQRLEPNHPRLPEPVELRRLATAAEPKLGRRLLASVGNIRGNDNLHYVRYMPVAEETPQPRTGFLARLKGSLGFGNKSQNCAHRVAAALSTRYPGRDFRVAVAPSRTGVPAWALFQAVGSRAEFTSYDDVRQALLFDEELGDGSSAVLTSRWAGGRQGGHAYLAVNDGGEVYLLDLETGQRSDWPPSWGEGAVDRTAVGYIRPNGTALHGLDNSPLQVALAHADAVGDVQGVPSDPDFLARQAEYRAQDHRTRRVDTRYAEPLGEVVDGLDPARARRFADDLSGVYGHHPVEMFRAEVDEQFNEIIVGGHIMSGDEPIGFVQLTFNHDSDGNRVAHVNVVEIFDKNLRRAGFLTALMAELEPCLTRNGFHRIELRTEQNGGYAFARLDFTWNPDPQKLQRSLDSIKSSADQLRNQVSAEGQAVLDDIVQRLEPGHPNLPKPAELAVLATRDEPDLGRDLLTGTYWNGVKYLRADDQVARYPSPDDVELAGFWDRIGGLDSAALTPEMLVDAVYQSVPTDTVTGFYEGRISGFKTGEVVRAQQHVADTLDNAFFLSADIANLRGLNQACADRAEANAHFAGLSAIFRAVLEESGLVVVPMRIGGDELGAVVVGDVDETLIESMVALTRARVAEYAQRHNLADIAHPKHPGQPQYNGVGLHIGYAEVLPGLEVRDIVDAADLGVDRSKTRSSDVTGGQGRATGTDGAESGRTGTSDRGAGTRTGREAAGGESEVAGSTGREDQGARQPLSGSGYSQPDEVKRAAFAAEAERVCGQGTQALAGLFEPLRRDEVSGFYDGRSAHFKTSEVARARAWMAETGQPGFFVSAMLSNLSGLNQHVQNRAEAANGHYRAITEMFLAALEATGAAIVPIRTGGDRLDAVVVGEIDSAAIDDAMTAVAEMIAIYTQDEGLADIANPSNAGRPGVHLNLGYADIASHGDVEDVIQVAEQQMFNAADSADLADQALAQRDSQFEGTDLVHSVGDAEAAAESARANAVWWNGLSDAERQALIDKYPAQIGNAEGIPPLDRHEANTRALQDWLRDRDELQAMKDRGVRLGHVKSSQLERMNRVDDALQRAADAAREAQVEGPYLLRFDPDAFGGAGMAMVSFGADPHLAESVSWHVPGRGTTLDHLGACMGSALNHLRSVRHEDPTVAAASMAWIGYDTLADDAPQAGGHALHRDIRAFNAGRDALAEGGSRFSANHVFGHCQGSTVSGHAGEGGRLRGQIRTVTLIGSPGVPMDHASEFGPGVDVYVAASSLDDFTWDGGRTPGARGTFRDGYGVDPTMEFFGAQRITAEYPLSLVAMGHEFDAHNSYYRFVDKSTGQRNESLANFGRIAAGHPGRLQFEADRSVATRADGTTSIDDPAAVRAVEVEDPGPPAAEANHSDDRDTLAAQQEYRNQARATRTVDSRYAEPLGDIIDNLDEPRLRQLAEDLSGEYGPYRVELFPEFDSEGRAGYLHGVIYSGDTEIGYVDRSFYRDDDGKLVVYNGLLEITNEDYRGKGFSKAFAAELERYYIRSGVDRIELTSSWQGSNAWARQGFTWKPGDTPLQRSLDAVKRSAEQLRPRLSAESQAVLDEMVARLEIGHPRLPEPIDLALLATADEPKLGQRLLDNTSIYFVKYLPAPVDVSSGPFEGDVQESASQNCAHGAADLLSERYPGRDFTVGAEPSRTGVPARALFEAVGSASRYATYAQVEATLKHEEMGDGSSAVVVSRWRGGRAGGHAYLAVNDGGEVYLLDPETGERSGWPPHWGEDGVDRIAVGYLDSDGNPTIPLDDVPFRLNAADAVGDVRGMPSQDPDYVWQQEDYRDQDRSTRWVDTRYADLLGDVVDAVSSDRSRQLAEDLSGMYGPYRVELEVLSHGRQRVVLEGDIFVGDRNAGAMTLTFDRDSTGNLVVHDDIHILDGEAHGRDLYDALNSVLGPHYADSHVDRVVSTTDATSAYGAVNIDGTWDPDPARLQESLDNLKLSADRLRPTVSDEAKRVLDDIVARLESDHPRLPEPSDLAALGTRDEPDLGSRLLDGIPDDGAQMNYVKYLWDTGIQHTQNCAHWIAGAVSARYGLEVALDAEVSERGAPARALFEAFGSRAQFADYADIERELLAMDLGEPGEPGPAAIVVSSWTAGRSEGGHAYLAVRDGDHVFLVDPFTGERSGWPPFWGEGAVARTAVGYLDTRGEPTQRLDGRPDELSAADAVGHVQGGVPGDPLAALGLPDYTPGSLSEREAVTVFSHGEHGMRELNEQLIREGVGAEERARQLSDIRNSLRARTYELMSNRAAADWLAAHTPNPTFEELVGRNQERGLVGDEVFEAIIETATHSHFAPGTLSDIETTELYSQFELGLRALNEQMIRDGLSAEQRARELSGLRSSLRAWTRELMENRPAAEWMAAYESNPTFDDLVARYERKGLSGDAVYEAIIDGATHSHYATATLSDEETRTVYTTLELKMREIRDKLLRDGVGAEERARTMYGLRATIRSWTRALMQNRELADDLNANERNPTFEELVEKNRARGKVGDEIYEAIVESSTRSRGSVNESLGIDPENPPDLPPMRGPADPDGDTGEDSYDR</sequence>
<feature type="compositionally biased region" description="Pro residues" evidence="1">
    <location>
        <begin position="566"/>
        <end position="579"/>
    </location>
</feature>
<feature type="compositionally biased region" description="Low complexity" evidence="1">
    <location>
        <begin position="410"/>
        <end position="423"/>
    </location>
</feature>
<feature type="region of interest" description="Disordered" evidence="1">
    <location>
        <begin position="631"/>
        <end position="692"/>
    </location>
</feature>
<feature type="compositionally biased region" description="Basic and acidic residues" evidence="1">
    <location>
        <begin position="426"/>
        <end position="446"/>
    </location>
</feature>
<evidence type="ECO:0000313" key="4">
    <source>
        <dbReference type="Proteomes" id="UP001162885"/>
    </source>
</evidence>
<gene>
    <name evidence="3" type="ORF">H5U98_28840</name>
</gene>
<organism evidence="3 4">
    <name type="scientific">Mycolicibacterium boenickei</name>
    <dbReference type="NCBI Taxonomy" id="146017"/>
    <lineage>
        <taxon>Bacteria</taxon>
        <taxon>Bacillati</taxon>
        <taxon>Actinomycetota</taxon>
        <taxon>Actinomycetes</taxon>
        <taxon>Mycobacteriales</taxon>
        <taxon>Mycobacteriaceae</taxon>
        <taxon>Mycolicibacterium</taxon>
    </lineage>
</organism>
<dbReference type="InterPro" id="IPR028908">
    <property type="entry name" value="Tox-PL_dom"/>
</dbReference>
<feature type="compositionally biased region" description="Polar residues" evidence="1">
    <location>
        <begin position="314"/>
        <end position="323"/>
    </location>
</feature>
<dbReference type="PROSITE" id="PS51186">
    <property type="entry name" value="GNAT"/>
    <property type="match status" value="1"/>
</dbReference>
<evidence type="ECO:0000259" key="2">
    <source>
        <dbReference type="PROSITE" id="PS51186"/>
    </source>
</evidence>
<feature type="region of interest" description="Disordered" evidence="1">
    <location>
        <begin position="293"/>
        <end position="612"/>
    </location>
</feature>
<name>A0AAX2ZVV0_9MYCO</name>
<feature type="compositionally biased region" description="Acidic residues" evidence="1">
    <location>
        <begin position="6262"/>
        <end position="6273"/>
    </location>
</feature>
<feature type="compositionally biased region" description="Gly residues" evidence="1">
    <location>
        <begin position="297"/>
        <end position="306"/>
    </location>
</feature>
<accession>A0AAX2ZVV0</accession>
<protein>
    <recommendedName>
        <fullName evidence="2">N-acetyltransferase domain-containing protein</fullName>
    </recommendedName>
</protein>
<feature type="region of interest" description="Disordered" evidence="1">
    <location>
        <begin position="6230"/>
        <end position="6273"/>
    </location>
</feature>
<evidence type="ECO:0000256" key="1">
    <source>
        <dbReference type="SAM" id="MobiDB-lite"/>
    </source>
</evidence>
<dbReference type="Pfam" id="PF06259">
    <property type="entry name" value="Abhydrolase_8"/>
    <property type="match status" value="6"/>
</dbReference>
<feature type="compositionally biased region" description="Polar residues" evidence="1">
    <location>
        <begin position="365"/>
        <end position="383"/>
    </location>
</feature>
<reference evidence="3 4" key="1">
    <citation type="journal article" date="2022" name="BMC Genomics">
        <title>Comparative genome analysis of mycobacteria focusing on tRNA and non-coding RNA.</title>
        <authorList>
            <person name="Behra P.R.K."/>
            <person name="Pettersson B.M.F."/>
            <person name="Ramesh M."/>
            <person name="Das S."/>
            <person name="Dasgupta S."/>
            <person name="Kirsebom L.A."/>
        </authorList>
    </citation>
    <scope>NUCLEOTIDE SEQUENCE [LARGE SCALE GENOMIC DNA]</scope>
    <source>
        <strain evidence="3 4">DSM 44677</strain>
    </source>
</reference>
<dbReference type="RefSeq" id="WP_163646588.1">
    <property type="nucleotide sequence ID" value="NZ_AP022579.1"/>
</dbReference>
<dbReference type="InterPro" id="IPR010427">
    <property type="entry name" value="DUF1023"/>
</dbReference>
<feature type="compositionally biased region" description="Basic and acidic residues" evidence="1">
    <location>
        <begin position="837"/>
        <end position="866"/>
    </location>
</feature>
<dbReference type="InterPro" id="IPR057746">
    <property type="entry name" value="CpnT-like_N"/>
</dbReference>
<dbReference type="Pfam" id="PF25547">
    <property type="entry name" value="WXG100_2"/>
    <property type="match status" value="1"/>
</dbReference>
<proteinExistence type="predicted"/>
<feature type="compositionally biased region" description="Polar residues" evidence="1">
    <location>
        <begin position="6230"/>
        <end position="6241"/>
    </location>
</feature>
<feature type="compositionally biased region" description="Polar residues" evidence="1">
    <location>
        <begin position="2870"/>
        <end position="2880"/>
    </location>
</feature>
<dbReference type="InterPro" id="IPR000182">
    <property type="entry name" value="GNAT_dom"/>
</dbReference>
<dbReference type="EMBL" id="CP060016">
    <property type="protein sequence ID" value="UNB99424.1"/>
    <property type="molecule type" value="Genomic_DNA"/>
</dbReference>